<evidence type="ECO:0000313" key="2">
    <source>
        <dbReference type="Proteomes" id="UP000828390"/>
    </source>
</evidence>
<evidence type="ECO:0000313" key="1">
    <source>
        <dbReference type="EMBL" id="KAH3880774.1"/>
    </source>
</evidence>
<keyword evidence="2" id="KW-1185">Reference proteome</keyword>
<protein>
    <submittedName>
        <fullName evidence="1">Uncharacterized protein</fullName>
    </submittedName>
</protein>
<name>A0A9D4MRS6_DREPO</name>
<accession>A0A9D4MRS6</accession>
<comment type="caution">
    <text evidence="1">The sequence shown here is derived from an EMBL/GenBank/DDBJ whole genome shotgun (WGS) entry which is preliminary data.</text>
</comment>
<dbReference type="AlphaFoldDB" id="A0A9D4MRS6"/>
<dbReference type="EMBL" id="JAIWYP010000001">
    <property type="protein sequence ID" value="KAH3880774.1"/>
    <property type="molecule type" value="Genomic_DNA"/>
</dbReference>
<reference evidence="1" key="1">
    <citation type="journal article" date="2019" name="bioRxiv">
        <title>The Genome of the Zebra Mussel, Dreissena polymorpha: A Resource for Invasive Species Research.</title>
        <authorList>
            <person name="McCartney M.A."/>
            <person name="Auch B."/>
            <person name="Kono T."/>
            <person name="Mallez S."/>
            <person name="Zhang Y."/>
            <person name="Obille A."/>
            <person name="Becker A."/>
            <person name="Abrahante J.E."/>
            <person name="Garbe J."/>
            <person name="Badalamenti J.P."/>
            <person name="Herman A."/>
            <person name="Mangelson H."/>
            <person name="Liachko I."/>
            <person name="Sullivan S."/>
            <person name="Sone E.D."/>
            <person name="Koren S."/>
            <person name="Silverstein K.A.T."/>
            <person name="Beckman K.B."/>
            <person name="Gohl D.M."/>
        </authorList>
    </citation>
    <scope>NUCLEOTIDE SEQUENCE</scope>
    <source>
        <strain evidence="1">Duluth1</strain>
        <tissue evidence="1">Whole animal</tissue>
    </source>
</reference>
<dbReference type="Proteomes" id="UP000828390">
    <property type="component" value="Unassembled WGS sequence"/>
</dbReference>
<reference evidence="1" key="2">
    <citation type="submission" date="2020-11" db="EMBL/GenBank/DDBJ databases">
        <authorList>
            <person name="McCartney M.A."/>
            <person name="Auch B."/>
            <person name="Kono T."/>
            <person name="Mallez S."/>
            <person name="Becker A."/>
            <person name="Gohl D.M."/>
            <person name="Silverstein K.A.T."/>
            <person name="Koren S."/>
            <person name="Bechman K.B."/>
            <person name="Herman A."/>
            <person name="Abrahante J.E."/>
            <person name="Garbe J."/>
        </authorList>
    </citation>
    <scope>NUCLEOTIDE SEQUENCE</scope>
    <source>
        <strain evidence="1">Duluth1</strain>
        <tissue evidence="1">Whole animal</tissue>
    </source>
</reference>
<proteinExistence type="predicted"/>
<sequence>MSFLSIFQLATCLAKELPGLVERTMPLVSGCMLLQRKSAQALANLLFRGTFFLCKVAVRALSPSIMRSVHGHIAGIPESQDLMELQTSLSFNPATPISDLLITNLERVEPYRPASPGFPRLVKITFLTSIPVPNNFFVKDTSIALDIRPCPATPARCFNCQGFGLIASRGKCPNITSYCQRRCTNKSCCAPTVAASTLHPTRGAPPIRGLSI</sequence>
<gene>
    <name evidence="1" type="ORF">DPMN_004695</name>
</gene>
<organism evidence="1 2">
    <name type="scientific">Dreissena polymorpha</name>
    <name type="common">Zebra mussel</name>
    <name type="synonym">Mytilus polymorpha</name>
    <dbReference type="NCBI Taxonomy" id="45954"/>
    <lineage>
        <taxon>Eukaryota</taxon>
        <taxon>Metazoa</taxon>
        <taxon>Spiralia</taxon>
        <taxon>Lophotrochozoa</taxon>
        <taxon>Mollusca</taxon>
        <taxon>Bivalvia</taxon>
        <taxon>Autobranchia</taxon>
        <taxon>Heteroconchia</taxon>
        <taxon>Euheterodonta</taxon>
        <taxon>Imparidentia</taxon>
        <taxon>Neoheterodontei</taxon>
        <taxon>Myida</taxon>
        <taxon>Dreissenoidea</taxon>
        <taxon>Dreissenidae</taxon>
        <taxon>Dreissena</taxon>
    </lineage>
</organism>